<feature type="transmembrane region" description="Helical" evidence="8">
    <location>
        <begin position="31"/>
        <end position="54"/>
    </location>
</feature>
<organism evidence="9 10">
    <name type="scientific">Postia placenta MAD-698-R-SB12</name>
    <dbReference type="NCBI Taxonomy" id="670580"/>
    <lineage>
        <taxon>Eukaryota</taxon>
        <taxon>Fungi</taxon>
        <taxon>Dikarya</taxon>
        <taxon>Basidiomycota</taxon>
        <taxon>Agaricomycotina</taxon>
        <taxon>Agaricomycetes</taxon>
        <taxon>Polyporales</taxon>
        <taxon>Adustoporiaceae</taxon>
        <taxon>Rhodonia</taxon>
    </lineage>
</organism>
<keyword evidence="10" id="KW-1185">Reference proteome</keyword>
<feature type="transmembrane region" description="Helical" evidence="8">
    <location>
        <begin position="331"/>
        <end position="353"/>
    </location>
</feature>
<proteinExistence type="inferred from homology"/>
<dbReference type="InterPro" id="IPR026030">
    <property type="entry name" value="Pur-cyt_permease_Fcy2/21/22"/>
</dbReference>
<feature type="transmembrane region" description="Helical" evidence="8">
    <location>
        <begin position="277"/>
        <end position="302"/>
    </location>
</feature>
<dbReference type="EMBL" id="KZ110605">
    <property type="protein sequence ID" value="OSX58327.1"/>
    <property type="molecule type" value="Genomic_DNA"/>
</dbReference>
<evidence type="ECO:0008006" key="11">
    <source>
        <dbReference type="Google" id="ProtNLM"/>
    </source>
</evidence>
<feature type="transmembrane region" description="Helical" evidence="8">
    <location>
        <begin position="159"/>
        <end position="180"/>
    </location>
</feature>
<reference evidence="9 10" key="1">
    <citation type="submission" date="2017-04" db="EMBL/GenBank/DDBJ databases">
        <title>Genome Sequence of the Model Brown-Rot Fungus Postia placenta SB12.</title>
        <authorList>
            <consortium name="DOE Joint Genome Institute"/>
            <person name="Gaskell J."/>
            <person name="Kersten P."/>
            <person name="Larrondo L.F."/>
            <person name="Canessa P."/>
            <person name="Martinez D."/>
            <person name="Hibbett D."/>
            <person name="Schmoll M."/>
            <person name="Kubicek C.P."/>
            <person name="Martinez A.T."/>
            <person name="Yadav J."/>
            <person name="Master E."/>
            <person name="Magnuson J.K."/>
            <person name="James T."/>
            <person name="Yaver D."/>
            <person name="Berka R."/>
            <person name="Labutti K."/>
            <person name="Lipzen A."/>
            <person name="Aerts A."/>
            <person name="Barry K."/>
            <person name="Henrissat B."/>
            <person name="Blanchette R."/>
            <person name="Grigoriev I."/>
            <person name="Cullen D."/>
        </authorList>
    </citation>
    <scope>NUCLEOTIDE SEQUENCE [LARGE SCALE GENOMIC DNA]</scope>
    <source>
        <strain evidence="9 10">MAD-698-R-SB12</strain>
    </source>
</reference>
<dbReference type="Gene3D" id="1.10.4160.10">
    <property type="entry name" value="Hydantoin permease"/>
    <property type="match status" value="1"/>
</dbReference>
<dbReference type="OrthoDB" id="2116389at2759"/>
<feature type="transmembrane region" description="Helical" evidence="8">
    <location>
        <begin position="102"/>
        <end position="123"/>
    </location>
</feature>
<dbReference type="GO" id="GO:0005886">
    <property type="term" value="C:plasma membrane"/>
    <property type="evidence" value="ECO:0007669"/>
    <property type="project" value="TreeGrafter"/>
</dbReference>
<accession>A0A1X6MPI1</accession>
<feature type="transmembrane region" description="Helical" evidence="8">
    <location>
        <begin position="407"/>
        <end position="429"/>
    </location>
</feature>
<dbReference type="GO" id="GO:0022857">
    <property type="term" value="F:transmembrane transporter activity"/>
    <property type="evidence" value="ECO:0007669"/>
    <property type="project" value="InterPro"/>
</dbReference>
<protein>
    <recommendedName>
        <fullName evidence="11">Purine-cytosine permease</fullName>
    </recommendedName>
</protein>
<dbReference type="Pfam" id="PF02133">
    <property type="entry name" value="Transp_cyt_pur"/>
    <property type="match status" value="1"/>
</dbReference>
<comment type="similarity">
    <text evidence="2 7">Belongs to the purine-cytosine permease (2.A.39) family.</text>
</comment>
<dbReference type="InterPro" id="IPR001248">
    <property type="entry name" value="Pur-cyt_permease"/>
</dbReference>
<dbReference type="AlphaFoldDB" id="A0A1X6MPI1"/>
<evidence type="ECO:0000313" key="9">
    <source>
        <dbReference type="EMBL" id="OSX58327.1"/>
    </source>
</evidence>
<dbReference type="STRING" id="670580.A0A1X6MPI1"/>
<evidence type="ECO:0000256" key="8">
    <source>
        <dbReference type="SAM" id="Phobius"/>
    </source>
</evidence>
<dbReference type="PANTHER" id="PTHR31806">
    <property type="entry name" value="PURINE-CYTOSINE PERMEASE FCY2-RELATED"/>
    <property type="match status" value="1"/>
</dbReference>
<feature type="transmembrane region" description="Helical" evidence="8">
    <location>
        <begin position="61"/>
        <end position="82"/>
    </location>
</feature>
<evidence type="ECO:0000256" key="6">
    <source>
        <dbReference type="ARBA" id="ARBA00023136"/>
    </source>
</evidence>
<dbReference type="Proteomes" id="UP000194127">
    <property type="component" value="Unassembled WGS sequence"/>
</dbReference>
<evidence type="ECO:0000256" key="4">
    <source>
        <dbReference type="ARBA" id="ARBA00022692"/>
    </source>
</evidence>
<feature type="transmembrane region" description="Helical" evidence="8">
    <location>
        <begin position="359"/>
        <end position="381"/>
    </location>
</feature>
<evidence type="ECO:0000313" key="10">
    <source>
        <dbReference type="Proteomes" id="UP000194127"/>
    </source>
</evidence>
<keyword evidence="6 7" id="KW-0472">Membrane</keyword>
<keyword evidence="3 7" id="KW-0813">Transport</keyword>
<keyword evidence="4 8" id="KW-0812">Transmembrane</keyword>
<dbReference type="RefSeq" id="XP_024335121.1">
    <property type="nucleotide sequence ID" value="XM_024486776.1"/>
</dbReference>
<evidence type="ECO:0000256" key="1">
    <source>
        <dbReference type="ARBA" id="ARBA00004141"/>
    </source>
</evidence>
<dbReference type="PANTHER" id="PTHR31806:SF5">
    <property type="entry name" value="PURINE-CYTOSINE PERMEASE FCY21"/>
    <property type="match status" value="1"/>
</dbReference>
<feature type="transmembrane region" description="Helical" evidence="8">
    <location>
        <begin position="235"/>
        <end position="257"/>
    </location>
</feature>
<keyword evidence="5 8" id="KW-1133">Transmembrane helix</keyword>
<comment type="subcellular location">
    <subcellularLocation>
        <location evidence="1">Membrane</location>
        <topology evidence="1">Multi-pass membrane protein</topology>
    </subcellularLocation>
</comment>
<evidence type="ECO:0000256" key="5">
    <source>
        <dbReference type="ARBA" id="ARBA00022989"/>
    </source>
</evidence>
<feature type="transmembrane region" description="Helical" evidence="8">
    <location>
        <begin position="135"/>
        <end position="153"/>
    </location>
</feature>
<feature type="transmembrane region" description="Helical" evidence="8">
    <location>
        <begin position="441"/>
        <end position="460"/>
    </location>
</feature>
<dbReference type="GeneID" id="36331725"/>
<dbReference type="PIRSF" id="PIRSF002744">
    <property type="entry name" value="Pur-cyt_permease"/>
    <property type="match status" value="1"/>
</dbReference>
<name>A0A1X6MPI1_9APHY</name>
<sequence length="471" mass="50803">MALSFPLIAIHDRIVPVPPENRTDTRLYQLFFIWFSANANILTLTAGTVGPAFYGLGIRESFLMIIVVDPYTTLLPLSAVFGPKLGTRAMVQSRFAWGYYGAIIPSVLNVISSQGYLIINTIIGGQVLGSVSTHVNATIGIVIIGLITLALVFSGYRVLHWYETFVWIPNVIALVVMLGVSGKHITKTALTNPAPVSVSTLMTAGATLAATNVSWSPLTPDYGVYHDRKASSWRVFIYVYLGLLTSSMPAHLLGAALTATAYHVPSWEAGLGNGNDIGGLVAAILSPAGGFGKFLLVLLALASPSQCAPSMYTACTSFMTISAVLARIPRFALSIISTIILIPVAIVGSSRFYATFVDILGFIGYWNAPFCAIVLAEHFVFRKSRWSSYHVLDAWNKPDHPNLARGYAAVFTFVAAIGFIVVCMDQAWWVGPIARAGTGDIGMLCGFTLSIPLFVCARWLERVWSGVKHVG</sequence>
<evidence type="ECO:0000256" key="7">
    <source>
        <dbReference type="PIRNR" id="PIRNR002744"/>
    </source>
</evidence>
<evidence type="ECO:0000256" key="3">
    <source>
        <dbReference type="ARBA" id="ARBA00022448"/>
    </source>
</evidence>
<evidence type="ECO:0000256" key="2">
    <source>
        <dbReference type="ARBA" id="ARBA00008974"/>
    </source>
</evidence>
<gene>
    <name evidence="9" type="ORF">POSPLADRAFT_1153790</name>
</gene>